<keyword evidence="4" id="KW-0677">Repeat</keyword>
<dbReference type="PROSITE" id="PS50027">
    <property type="entry name" value="EGF_LAM_2"/>
    <property type="match status" value="2"/>
</dbReference>
<dbReference type="EMBL" id="CALNXJ010000004">
    <property type="protein sequence ID" value="CAH3037533.1"/>
    <property type="molecule type" value="Genomic_DNA"/>
</dbReference>
<keyword evidence="3" id="KW-0732">Signal</keyword>
<dbReference type="GO" id="GO:0005576">
    <property type="term" value="C:extracellular region"/>
    <property type="evidence" value="ECO:0007669"/>
    <property type="project" value="UniProtKB-SubCell"/>
</dbReference>
<dbReference type="PANTHER" id="PTHR10574:SF406">
    <property type="entry name" value="LAMININ SUBUNIT ALPHA 5"/>
    <property type="match status" value="1"/>
</dbReference>
<dbReference type="InterPro" id="IPR002049">
    <property type="entry name" value="LE_dom"/>
</dbReference>
<keyword evidence="6" id="KW-0325">Glycoprotein</keyword>
<name>A0AAU9VV54_9CNID</name>
<dbReference type="AlphaFoldDB" id="A0AAU9VV54"/>
<dbReference type="GO" id="GO:0009888">
    <property type="term" value="P:tissue development"/>
    <property type="evidence" value="ECO:0007669"/>
    <property type="project" value="TreeGrafter"/>
</dbReference>
<dbReference type="CDD" id="cd00055">
    <property type="entry name" value="EGF_Lam"/>
    <property type="match status" value="2"/>
</dbReference>
<feature type="disulfide bond" evidence="8">
    <location>
        <begin position="55"/>
        <end position="64"/>
    </location>
</feature>
<evidence type="ECO:0000259" key="9">
    <source>
        <dbReference type="PROSITE" id="PS50027"/>
    </source>
</evidence>
<feature type="disulfide bond" evidence="8">
    <location>
        <begin position="36"/>
        <end position="53"/>
    </location>
</feature>
<reference evidence="10 11" key="1">
    <citation type="submission" date="2022-05" db="EMBL/GenBank/DDBJ databases">
        <authorList>
            <consortium name="Genoscope - CEA"/>
            <person name="William W."/>
        </authorList>
    </citation>
    <scope>NUCLEOTIDE SEQUENCE [LARGE SCALE GENOMIC DNA]</scope>
</reference>
<evidence type="ECO:0000256" key="6">
    <source>
        <dbReference type="ARBA" id="ARBA00023180"/>
    </source>
</evidence>
<accession>A0AAU9VV54</accession>
<keyword evidence="11" id="KW-1185">Reference proteome</keyword>
<dbReference type="Gene3D" id="2.10.25.10">
    <property type="entry name" value="Laminin"/>
    <property type="match status" value="4"/>
</dbReference>
<dbReference type="InterPro" id="IPR050440">
    <property type="entry name" value="Laminin/Netrin_ECM"/>
</dbReference>
<dbReference type="SMART" id="SM00180">
    <property type="entry name" value="EGF_Lam"/>
    <property type="match status" value="4"/>
</dbReference>
<feature type="domain" description="Laminin EGF-like" evidence="9">
    <location>
        <begin position="81"/>
        <end position="130"/>
    </location>
</feature>
<keyword evidence="2" id="KW-0964">Secreted</keyword>
<evidence type="ECO:0000256" key="2">
    <source>
        <dbReference type="ARBA" id="ARBA00022525"/>
    </source>
</evidence>
<evidence type="ECO:0000313" key="11">
    <source>
        <dbReference type="Proteomes" id="UP001159428"/>
    </source>
</evidence>
<evidence type="ECO:0000256" key="8">
    <source>
        <dbReference type="PROSITE-ProRule" id="PRU00460"/>
    </source>
</evidence>
<feature type="disulfide bond" evidence="8">
    <location>
        <begin position="34"/>
        <end position="46"/>
    </location>
</feature>
<dbReference type="FunFam" id="2.10.25.10:FF:000082">
    <property type="entry name" value="Laminin subunit alpha 1"/>
    <property type="match status" value="1"/>
</dbReference>
<dbReference type="GO" id="GO:0009887">
    <property type="term" value="P:animal organ morphogenesis"/>
    <property type="evidence" value="ECO:0007669"/>
    <property type="project" value="TreeGrafter"/>
</dbReference>
<evidence type="ECO:0000256" key="3">
    <source>
        <dbReference type="ARBA" id="ARBA00022729"/>
    </source>
</evidence>
<keyword evidence="5 8" id="KW-1015">Disulfide bond</keyword>
<evidence type="ECO:0000256" key="1">
    <source>
        <dbReference type="ARBA" id="ARBA00004613"/>
    </source>
</evidence>
<feature type="disulfide bond" evidence="8">
    <location>
        <begin position="103"/>
        <end position="112"/>
    </location>
</feature>
<comment type="subcellular location">
    <subcellularLocation>
        <location evidence="1">Secreted</location>
    </subcellularLocation>
</comment>
<evidence type="ECO:0000256" key="7">
    <source>
        <dbReference type="ARBA" id="ARBA00023292"/>
    </source>
</evidence>
<gene>
    <name evidence="10" type="ORF">PMEA_00022150</name>
</gene>
<dbReference type="PROSITE" id="PS01248">
    <property type="entry name" value="EGF_LAM_1"/>
    <property type="match status" value="1"/>
</dbReference>
<feature type="domain" description="Laminin EGF-like" evidence="9">
    <location>
        <begin position="34"/>
        <end position="80"/>
    </location>
</feature>
<comment type="caution">
    <text evidence="8">Lacks conserved residue(s) required for the propagation of feature annotation.</text>
</comment>
<dbReference type="FunFam" id="2.10.25.10:FF:000224">
    <property type="entry name" value="Usherin"/>
    <property type="match status" value="1"/>
</dbReference>
<dbReference type="SUPFAM" id="SSF57196">
    <property type="entry name" value="EGF/Laminin"/>
    <property type="match status" value="3"/>
</dbReference>
<comment type="caution">
    <text evidence="10">The sequence shown here is derived from an EMBL/GenBank/DDBJ whole genome shotgun (WGS) entry which is preliminary data.</text>
</comment>
<evidence type="ECO:0000256" key="5">
    <source>
        <dbReference type="ARBA" id="ARBA00023157"/>
    </source>
</evidence>
<evidence type="ECO:0000313" key="10">
    <source>
        <dbReference type="EMBL" id="CAH3037533.1"/>
    </source>
</evidence>
<dbReference type="Pfam" id="PF00053">
    <property type="entry name" value="EGF_laminin"/>
    <property type="match status" value="4"/>
</dbReference>
<organism evidence="10 11">
    <name type="scientific">Pocillopora meandrina</name>
    <dbReference type="NCBI Taxonomy" id="46732"/>
    <lineage>
        <taxon>Eukaryota</taxon>
        <taxon>Metazoa</taxon>
        <taxon>Cnidaria</taxon>
        <taxon>Anthozoa</taxon>
        <taxon>Hexacorallia</taxon>
        <taxon>Scleractinia</taxon>
        <taxon>Astrocoeniina</taxon>
        <taxon>Pocilloporidae</taxon>
        <taxon>Pocillopora</taxon>
    </lineage>
</organism>
<dbReference type="PANTHER" id="PTHR10574">
    <property type="entry name" value="NETRIN/LAMININ-RELATED"/>
    <property type="match status" value="1"/>
</dbReference>
<keyword evidence="7 8" id="KW-0424">Laminin EGF-like domain</keyword>
<dbReference type="Proteomes" id="UP001159428">
    <property type="component" value="Unassembled WGS sequence"/>
</dbReference>
<dbReference type="PRINTS" id="PR00011">
    <property type="entry name" value="EGFLAMININ"/>
</dbReference>
<proteinExistence type="predicted"/>
<evidence type="ECO:0000256" key="4">
    <source>
        <dbReference type="ARBA" id="ARBA00022737"/>
    </source>
</evidence>
<sequence>MTGLCSCHSHVTGKLCDRCEQNAFNYTSSGCTPCNCDIESSTDLQCDLTYGNCSCRPKLIGKKCDVCSPGFFDAKQGCLACNCSTVGSKIPDQCDRNSGQCSCKPNVIGRTCDQCGPDYFNFASGQGCQACACFLPGVNTSAHSALCDRDTGQCFCNSGVLGRTCDMCRNPSMKLGSASEVGCVGMLL</sequence>
<protein>
    <recommendedName>
        <fullName evidence="9">Laminin EGF-like domain-containing protein</fullName>
    </recommendedName>
</protein>